<evidence type="ECO:0000256" key="5">
    <source>
        <dbReference type="ARBA" id="ARBA00023150"/>
    </source>
</evidence>
<dbReference type="GO" id="GO:0046872">
    <property type="term" value="F:metal ion binding"/>
    <property type="evidence" value="ECO:0007669"/>
    <property type="project" value="UniProtKB-UniRule"/>
</dbReference>
<comment type="function">
    <text evidence="1 7">Catalyzes the insertion of molybdate into adenylated molybdopterin with the concomitant release of AMP.</text>
</comment>
<keyword evidence="7" id="KW-0460">Magnesium</keyword>
<dbReference type="CDD" id="cd00887">
    <property type="entry name" value="MoeA"/>
    <property type="match status" value="1"/>
</dbReference>
<comment type="pathway">
    <text evidence="2 7">Cofactor biosynthesis; molybdopterin biosynthesis.</text>
</comment>
<comment type="cofactor">
    <cofactor evidence="7">
        <name>Mg(2+)</name>
        <dbReference type="ChEBI" id="CHEBI:18420"/>
    </cofactor>
</comment>
<gene>
    <name evidence="9" type="ORF">FHX50_001369</name>
</gene>
<evidence type="ECO:0000256" key="2">
    <source>
        <dbReference type="ARBA" id="ARBA00005046"/>
    </source>
</evidence>
<dbReference type="EMBL" id="JACHWP010000002">
    <property type="protein sequence ID" value="MBB3023086.1"/>
    <property type="molecule type" value="Genomic_DNA"/>
</dbReference>
<keyword evidence="4 7" id="KW-0500">Molybdenum</keyword>
<dbReference type="Pfam" id="PF03454">
    <property type="entry name" value="MoeA_C"/>
    <property type="match status" value="1"/>
</dbReference>
<dbReference type="Pfam" id="PF00994">
    <property type="entry name" value="MoCF_biosynth"/>
    <property type="match status" value="1"/>
</dbReference>
<dbReference type="AlphaFoldDB" id="A0A839R2H7"/>
<evidence type="ECO:0000313" key="10">
    <source>
        <dbReference type="Proteomes" id="UP000568050"/>
    </source>
</evidence>
<dbReference type="Gene3D" id="2.40.340.10">
    <property type="entry name" value="MoeA, C-terminal, domain IV"/>
    <property type="match status" value="1"/>
</dbReference>
<evidence type="ECO:0000259" key="8">
    <source>
        <dbReference type="SMART" id="SM00852"/>
    </source>
</evidence>
<dbReference type="GO" id="GO:0006777">
    <property type="term" value="P:Mo-molybdopterin cofactor biosynthetic process"/>
    <property type="evidence" value="ECO:0007669"/>
    <property type="project" value="UniProtKB-UniRule"/>
</dbReference>
<keyword evidence="7 9" id="KW-0808">Transferase</keyword>
<feature type="domain" description="MoaB/Mog" evidence="8">
    <location>
        <begin position="221"/>
        <end position="363"/>
    </location>
</feature>
<organism evidence="9 10">
    <name type="scientific">Helcobacillus massiliensis</name>
    <dbReference type="NCBI Taxonomy" id="521392"/>
    <lineage>
        <taxon>Bacteria</taxon>
        <taxon>Bacillati</taxon>
        <taxon>Actinomycetota</taxon>
        <taxon>Actinomycetes</taxon>
        <taxon>Micrococcales</taxon>
        <taxon>Dermabacteraceae</taxon>
        <taxon>Helcobacillus</taxon>
    </lineage>
</organism>
<dbReference type="Gene3D" id="2.170.190.11">
    <property type="entry name" value="Molybdopterin biosynthesis moea protein, domain 3"/>
    <property type="match status" value="1"/>
</dbReference>
<dbReference type="Pfam" id="PF03453">
    <property type="entry name" value="MoeA_N"/>
    <property type="match status" value="1"/>
</dbReference>
<comment type="similarity">
    <text evidence="3 7">Belongs to the MoeA family.</text>
</comment>
<dbReference type="PANTHER" id="PTHR10192">
    <property type="entry name" value="MOLYBDOPTERIN BIOSYNTHESIS PROTEIN"/>
    <property type="match status" value="1"/>
</dbReference>
<dbReference type="SUPFAM" id="SSF63882">
    <property type="entry name" value="MoeA N-terminal region -like"/>
    <property type="match status" value="1"/>
</dbReference>
<dbReference type="SUPFAM" id="SSF63867">
    <property type="entry name" value="MoeA C-terminal domain-like"/>
    <property type="match status" value="1"/>
</dbReference>
<proteinExistence type="inferred from homology"/>
<dbReference type="Gene3D" id="3.90.105.10">
    <property type="entry name" value="Molybdopterin biosynthesis moea protein, domain 2"/>
    <property type="match status" value="1"/>
</dbReference>
<dbReference type="GO" id="GO:0061599">
    <property type="term" value="F:molybdopterin molybdotransferase activity"/>
    <property type="evidence" value="ECO:0007669"/>
    <property type="project" value="UniProtKB-UniRule"/>
</dbReference>
<comment type="catalytic activity">
    <reaction evidence="6">
        <text>adenylyl-molybdopterin + molybdate = Mo-molybdopterin + AMP + H(+)</text>
        <dbReference type="Rhea" id="RHEA:35047"/>
        <dbReference type="ChEBI" id="CHEBI:15378"/>
        <dbReference type="ChEBI" id="CHEBI:36264"/>
        <dbReference type="ChEBI" id="CHEBI:62727"/>
        <dbReference type="ChEBI" id="CHEBI:71302"/>
        <dbReference type="ChEBI" id="CHEBI:456215"/>
        <dbReference type="EC" id="2.10.1.1"/>
    </reaction>
</comment>
<dbReference type="InterPro" id="IPR038987">
    <property type="entry name" value="MoeA-like"/>
</dbReference>
<dbReference type="Gene3D" id="3.40.980.10">
    <property type="entry name" value="MoaB/Mog-like domain"/>
    <property type="match status" value="1"/>
</dbReference>
<dbReference type="PANTHER" id="PTHR10192:SF5">
    <property type="entry name" value="GEPHYRIN"/>
    <property type="match status" value="1"/>
</dbReference>
<dbReference type="EC" id="2.10.1.1" evidence="7"/>
<sequence length="443" mass="45924">MSAPTRIDEHQQAVRDLIARIAPPDLAPVETVDLLDATGRRLAADVRSPIAIPARDNSAMDGFAISTDSTRSTADGDRISLKLGPIIAAGHDPGVLEPHTARAIMTGAATPEGCDAIVPVEETDLGRFAQIAALRPEDTGADGGLNDHRTGDASGIGAEAITITLGPQHREVGRFIRRAGSDTEAGDVAARAGTVLTPRLIGHLASVGLQSVEVTERLRAVVVSTGAELGEGAGQVRDANGPALVTALREMGVDAVRCVRVGDDPRALIDTVTMALRETGAQLIVSSGGVSAGAVEPIRQAARLEGSPLRLAFHTVAMQPGGPQGLGVFTRSSGEEVAWIALPGNPVSALVSLEMFVRQAVGASARPRVCLEVRTQTGEDEASPPGRTQIRRGRIQTDSTVRLVGGPGSHLLGALALADALVIIPADTTTIHDRDSFEVMVLT</sequence>
<keyword evidence="5 7" id="KW-0501">Molybdenum cofactor biosynthesis</keyword>
<dbReference type="InterPro" id="IPR001453">
    <property type="entry name" value="MoaB/Mog_dom"/>
</dbReference>
<evidence type="ECO:0000256" key="7">
    <source>
        <dbReference type="RuleBase" id="RU365090"/>
    </source>
</evidence>
<keyword evidence="10" id="KW-1185">Reference proteome</keyword>
<dbReference type="GO" id="GO:0005829">
    <property type="term" value="C:cytosol"/>
    <property type="evidence" value="ECO:0007669"/>
    <property type="project" value="TreeGrafter"/>
</dbReference>
<dbReference type="NCBIfam" id="NF045515">
    <property type="entry name" value="Glp_gephyrin"/>
    <property type="match status" value="1"/>
</dbReference>
<dbReference type="InterPro" id="IPR036688">
    <property type="entry name" value="MoeA_C_domain_IV_sf"/>
</dbReference>
<comment type="caution">
    <text evidence="9">The sequence shown here is derived from an EMBL/GenBank/DDBJ whole genome shotgun (WGS) entry which is preliminary data.</text>
</comment>
<name>A0A839R2H7_9MICO</name>
<evidence type="ECO:0000256" key="3">
    <source>
        <dbReference type="ARBA" id="ARBA00010763"/>
    </source>
</evidence>
<evidence type="ECO:0000256" key="4">
    <source>
        <dbReference type="ARBA" id="ARBA00022505"/>
    </source>
</evidence>
<dbReference type="InterPro" id="IPR036425">
    <property type="entry name" value="MoaB/Mog-like_dom_sf"/>
</dbReference>
<dbReference type="InterPro" id="IPR005110">
    <property type="entry name" value="MoeA_linker/N"/>
</dbReference>
<dbReference type="Proteomes" id="UP000568050">
    <property type="component" value="Unassembled WGS sequence"/>
</dbReference>
<dbReference type="InterPro" id="IPR005111">
    <property type="entry name" value="MoeA_C_domain_IV"/>
</dbReference>
<evidence type="ECO:0000313" key="9">
    <source>
        <dbReference type="EMBL" id="MBB3023086.1"/>
    </source>
</evidence>
<reference evidence="9 10" key="1">
    <citation type="submission" date="2020-08" db="EMBL/GenBank/DDBJ databases">
        <title>Sequencing the genomes of 1000 actinobacteria strains.</title>
        <authorList>
            <person name="Klenk H.-P."/>
        </authorList>
    </citation>
    <scope>NUCLEOTIDE SEQUENCE [LARGE SCALE GENOMIC DNA]</scope>
    <source>
        <strain evidence="9 10">DSM 23040</strain>
    </source>
</reference>
<accession>A0A839R2H7</accession>
<dbReference type="SMART" id="SM00852">
    <property type="entry name" value="MoCF_biosynth"/>
    <property type="match status" value="1"/>
</dbReference>
<dbReference type="RefSeq" id="WP_183375880.1">
    <property type="nucleotide sequence ID" value="NZ_CBCSFZ010000001.1"/>
</dbReference>
<evidence type="ECO:0000256" key="1">
    <source>
        <dbReference type="ARBA" id="ARBA00002901"/>
    </source>
</evidence>
<protein>
    <recommendedName>
        <fullName evidence="7">Molybdopterin molybdenumtransferase</fullName>
        <ecNumber evidence="7">2.10.1.1</ecNumber>
    </recommendedName>
</protein>
<keyword evidence="7" id="KW-0479">Metal-binding</keyword>
<dbReference type="UniPathway" id="UPA00344"/>
<evidence type="ECO:0000256" key="6">
    <source>
        <dbReference type="ARBA" id="ARBA00047317"/>
    </source>
</evidence>
<dbReference type="SUPFAM" id="SSF53218">
    <property type="entry name" value="Molybdenum cofactor biosynthesis proteins"/>
    <property type="match status" value="1"/>
</dbReference>
<dbReference type="InterPro" id="IPR036135">
    <property type="entry name" value="MoeA_linker/N_sf"/>
</dbReference>